<dbReference type="STRING" id="225849.swp_4449"/>
<dbReference type="Pfam" id="PF21130">
    <property type="entry name" value="YgfZ_barrel"/>
    <property type="match status" value="1"/>
</dbReference>
<dbReference type="GO" id="GO:0016740">
    <property type="term" value="F:transferase activity"/>
    <property type="evidence" value="ECO:0007669"/>
    <property type="project" value="UniProtKB-KW"/>
</dbReference>
<keyword evidence="4" id="KW-1185">Reference proteome</keyword>
<feature type="domain" description="GCVT N-terminal" evidence="1">
    <location>
        <begin position="40"/>
        <end position="152"/>
    </location>
</feature>
<dbReference type="eggNOG" id="COG0354">
    <property type="taxonomic scope" value="Bacteria"/>
</dbReference>
<evidence type="ECO:0000313" key="4">
    <source>
        <dbReference type="Proteomes" id="UP000000753"/>
    </source>
</evidence>
<dbReference type="PANTHER" id="PTHR22602">
    <property type="entry name" value="TRANSFERASE CAF17, MITOCHONDRIAL-RELATED"/>
    <property type="match status" value="1"/>
</dbReference>
<dbReference type="InterPro" id="IPR029043">
    <property type="entry name" value="GcvT/YgfZ_C"/>
</dbReference>
<dbReference type="Proteomes" id="UP000000753">
    <property type="component" value="Chromosome"/>
</dbReference>
<dbReference type="HOGENOM" id="CLU_007884_6_1_6"/>
<gene>
    <name evidence="3" type="ordered locus">swp_4449</name>
</gene>
<feature type="domain" description="tRNA-modifying protein YgfZ-like beta-barrel" evidence="2">
    <location>
        <begin position="254"/>
        <end position="322"/>
    </location>
</feature>
<dbReference type="InterPro" id="IPR045179">
    <property type="entry name" value="YgfZ/GcvT"/>
</dbReference>
<dbReference type="Gene3D" id="3.30.70.1400">
    <property type="entry name" value="Aminomethyltransferase beta-barrel domains"/>
    <property type="match status" value="1"/>
</dbReference>
<reference evidence="3 4" key="1">
    <citation type="journal article" date="2008" name="PLoS ONE">
        <title>Environmental adaptation: genomic analysis of the piezotolerant and psychrotolerant deep-sea iron reducing bacterium Shewanella piezotolerans WP3.</title>
        <authorList>
            <person name="Wang F."/>
            <person name="Wang J."/>
            <person name="Jian H."/>
            <person name="Zhang B."/>
            <person name="Li S."/>
            <person name="Wang F."/>
            <person name="Zeng X."/>
            <person name="Gao L."/>
            <person name="Bartlett D.H."/>
            <person name="Yu J."/>
            <person name="Hu S."/>
            <person name="Xiao X."/>
        </authorList>
    </citation>
    <scope>NUCLEOTIDE SEQUENCE [LARGE SCALE GENOMIC DNA]</scope>
    <source>
        <strain evidence="4">WP3 / JCM 13877</strain>
    </source>
</reference>
<dbReference type="AlphaFoldDB" id="B8CTI3"/>
<evidence type="ECO:0000259" key="2">
    <source>
        <dbReference type="Pfam" id="PF21130"/>
    </source>
</evidence>
<dbReference type="Gene3D" id="2.40.30.160">
    <property type="match status" value="1"/>
</dbReference>
<evidence type="ECO:0000259" key="1">
    <source>
        <dbReference type="Pfam" id="PF01571"/>
    </source>
</evidence>
<dbReference type="PANTHER" id="PTHR22602:SF0">
    <property type="entry name" value="TRANSFERASE CAF17, MITOCHONDRIAL-RELATED"/>
    <property type="match status" value="1"/>
</dbReference>
<dbReference type="NCBIfam" id="NF007110">
    <property type="entry name" value="PRK09559.1"/>
    <property type="match status" value="1"/>
</dbReference>
<organism evidence="3 4">
    <name type="scientific">Shewanella piezotolerans (strain WP3 / JCM 13877)</name>
    <dbReference type="NCBI Taxonomy" id="225849"/>
    <lineage>
        <taxon>Bacteria</taxon>
        <taxon>Pseudomonadati</taxon>
        <taxon>Pseudomonadota</taxon>
        <taxon>Gammaproteobacteria</taxon>
        <taxon>Alteromonadales</taxon>
        <taxon>Shewanellaceae</taxon>
        <taxon>Shewanella</taxon>
    </lineage>
</organism>
<dbReference type="InterPro" id="IPR006222">
    <property type="entry name" value="GCVT_N"/>
</dbReference>
<dbReference type="Pfam" id="PF01571">
    <property type="entry name" value="GCV_T"/>
    <property type="match status" value="1"/>
</dbReference>
<protein>
    <submittedName>
        <fullName evidence="3">Glycine cleavage T protein (Aminomethyl transferase)</fullName>
    </submittedName>
</protein>
<dbReference type="Gene3D" id="3.30.70.1630">
    <property type="match status" value="1"/>
</dbReference>
<dbReference type="InterPro" id="IPR017703">
    <property type="entry name" value="YgfZ/GCV_T_CS"/>
</dbReference>
<accession>B8CTI3</accession>
<dbReference type="SUPFAM" id="SSF101790">
    <property type="entry name" value="Aminomethyltransferase beta-barrel domain"/>
    <property type="match status" value="1"/>
</dbReference>
<dbReference type="EMBL" id="CP000472">
    <property type="protein sequence ID" value="ACJ31092.1"/>
    <property type="molecule type" value="Genomic_DNA"/>
</dbReference>
<evidence type="ECO:0000313" key="3">
    <source>
        <dbReference type="EMBL" id="ACJ31092.1"/>
    </source>
</evidence>
<dbReference type="SUPFAM" id="SSF103025">
    <property type="entry name" value="Folate-binding domain"/>
    <property type="match status" value="1"/>
</dbReference>
<dbReference type="KEGG" id="swp:swp_4449"/>
<proteinExistence type="predicted"/>
<dbReference type="InterPro" id="IPR048451">
    <property type="entry name" value="YgfZ_barrel"/>
</dbReference>
<keyword evidence="3" id="KW-0808">Transferase</keyword>
<dbReference type="GO" id="GO:0016226">
    <property type="term" value="P:iron-sulfur cluster assembly"/>
    <property type="evidence" value="ECO:0007669"/>
    <property type="project" value="TreeGrafter"/>
</dbReference>
<dbReference type="NCBIfam" id="TIGR03317">
    <property type="entry name" value="ygfZ_signature"/>
    <property type="match status" value="1"/>
</dbReference>
<sequence>MISGTIIALLIKLLDSLMTLSTSQPNWPLNGQQPALMVSHLSHLGLMSVTGEQGRSFIHGQVTTDISSLEAEQWRWGAHCDPKGKMLATFRTFAKGDTLFMLMPKQTLALDLPQLQKYAVFSKAELTDVSEQWLILGVAGEQAASWLTAKFGELNAELTLIDNGMVIQDNDRFIVVIEQSKVDTANLLADVSLFDATAWQALETLAGYPNIGAAHSAQFVPQMCNLQAIDGISFNKGCYMGQETIARMKYRGGNKRALYIVSGTVSAVLTDESVLEIALGEGAGFRRAGTIIESVQREQQVLFTAVLANDTPLDASLRIAGDEASQLHIIELPYSLEDSE</sequence>
<name>B8CTI3_SHEPW</name>